<dbReference type="Pfam" id="PF24384">
    <property type="entry name" value="Ig_TMM62"/>
    <property type="match status" value="1"/>
</dbReference>
<sequence>MRTTKSAIFVITLMLIFSILIANVTNILNHEDSYIVGGKTKEKHFSSRRAIPQITDTVDNLIWFLQISDIHISIFRENSRITEFREFCHLTLDVIKPTVVLATGDLTDAKTPDNIGSQQNKGEWEFYKDVLKEANVLNKTIWLDIRGNHDNFNVINFESPQNFFTNYSIQGKEHPRSYLYQIEKNGVLYSFLGVDACLKPGPRRPFNFVGLLDNQEIDEIKLLIEKVEESKSDHTVWFGHFPTSCIISQSDGIRSLLRTLDQGMVYVCGHLHTLGGLVSNMYTLQKDGFLELELGDWKDNRRYRLMAIDHGLISFTDVGHREWPVVLITNPKHALFVIPEKENIESIANSTHIRILAFSMSKITKVQVNIDETGWHACIHKNGPLYVLEWDPSIYRRGLHHIKVFVKDELNREKTISQPFSLDGTRLSFELLPRIALMGNVSIIFKGVFYVFLVLLLLPIISYRFTHKLVIQGKMRKPVMRKGLLKSWIRKMWVLSSIDRLFWPIVLYPIYLSFGPWSVGYIIEDHIGIVFPWGTFVNGSFLPGSFTYAYGTLQLLALQLQVLILANGVDYRFRYHVSKPGLKKSFWAHISLNLPFAMLMILQIIMAYLFWLAYGTMAFVLGPLRTWSVILTGVLWHIALTLPEKCTREAAMVWNTKSEISIQTDDNVNDSNVN</sequence>
<dbReference type="InterPro" id="IPR056229">
    <property type="entry name" value="Ig_TMM62"/>
</dbReference>
<feature type="domain" description="TMEM62 C-terminal" evidence="4">
    <location>
        <begin position="443"/>
        <end position="566"/>
    </location>
</feature>
<evidence type="ECO:0000259" key="4">
    <source>
        <dbReference type="Pfam" id="PF24394"/>
    </source>
</evidence>
<feature type="transmembrane region" description="Helical" evidence="1">
    <location>
        <begin position="624"/>
        <end position="642"/>
    </location>
</feature>
<keyword evidence="1" id="KW-0812">Transmembrane</keyword>
<dbReference type="CDD" id="cd07401">
    <property type="entry name" value="MPP_TMEM62_N"/>
    <property type="match status" value="1"/>
</dbReference>
<dbReference type="Gene3D" id="3.60.21.10">
    <property type="match status" value="1"/>
</dbReference>
<dbReference type="Pfam" id="PF24394">
    <property type="entry name" value="TMEM62_C"/>
    <property type="match status" value="1"/>
</dbReference>
<protein>
    <submittedName>
        <fullName evidence="6">Transmembrane protein 62-like isoform X1</fullName>
    </submittedName>
</protein>
<dbReference type="PANTHER" id="PTHR14795:SF0">
    <property type="entry name" value="TRANSMEMBRANE PROTEIN 62"/>
    <property type="match status" value="1"/>
</dbReference>
<keyword evidence="1" id="KW-0472">Membrane</keyword>
<dbReference type="RefSeq" id="XP_017772187.1">
    <property type="nucleotide sequence ID" value="XM_017916698.1"/>
</dbReference>
<dbReference type="InterPro" id="IPR004843">
    <property type="entry name" value="Calcineurin-like_PHP"/>
</dbReference>
<dbReference type="PANTHER" id="PTHR14795">
    <property type="entry name" value="HELICASE RELATED"/>
    <property type="match status" value="1"/>
</dbReference>
<evidence type="ECO:0000256" key="1">
    <source>
        <dbReference type="SAM" id="Phobius"/>
    </source>
</evidence>
<feature type="domain" description="Calcineurin-like phosphoesterase" evidence="2">
    <location>
        <begin position="63"/>
        <end position="273"/>
    </location>
</feature>
<evidence type="ECO:0000259" key="3">
    <source>
        <dbReference type="Pfam" id="PF24384"/>
    </source>
</evidence>
<dbReference type="SUPFAM" id="SSF56300">
    <property type="entry name" value="Metallo-dependent phosphatases"/>
    <property type="match status" value="1"/>
</dbReference>
<keyword evidence="1" id="KW-1133">Transmembrane helix</keyword>
<dbReference type="Pfam" id="PF00149">
    <property type="entry name" value="Metallophos"/>
    <property type="match status" value="1"/>
</dbReference>
<proteinExistence type="predicted"/>
<evidence type="ECO:0000259" key="2">
    <source>
        <dbReference type="Pfam" id="PF00149"/>
    </source>
</evidence>
<evidence type="ECO:0000313" key="5">
    <source>
        <dbReference type="Proteomes" id="UP000695000"/>
    </source>
</evidence>
<dbReference type="Proteomes" id="UP000695000">
    <property type="component" value="Unplaced"/>
</dbReference>
<feature type="transmembrane region" description="Helical" evidence="1">
    <location>
        <begin position="590"/>
        <end position="612"/>
    </location>
</feature>
<name>A0ABM1MC87_NICVS</name>
<feature type="transmembrane region" description="Helical" evidence="1">
    <location>
        <begin position="548"/>
        <end position="569"/>
    </location>
</feature>
<feature type="domain" description="TMEM62 Ig-like" evidence="3">
    <location>
        <begin position="322"/>
        <end position="425"/>
    </location>
</feature>
<dbReference type="GeneID" id="108559415"/>
<keyword evidence="5" id="KW-1185">Reference proteome</keyword>
<dbReference type="InterPro" id="IPR029052">
    <property type="entry name" value="Metallo-depent_PP-like"/>
</dbReference>
<reference evidence="6" key="1">
    <citation type="submission" date="2025-08" db="UniProtKB">
        <authorList>
            <consortium name="RefSeq"/>
        </authorList>
    </citation>
    <scope>IDENTIFICATION</scope>
    <source>
        <tissue evidence="6">Whole Larva</tissue>
    </source>
</reference>
<dbReference type="InterPro" id="IPR041871">
    <property type="entry name" value="MPP_TMEM62"/>
</dbReference>
<evidence type="ECO:0000313" key="6">
    <source>
        <dbReference type="RefSeq" id="XP_017772187.1"/>
    </source>
</evidence>
<dbReference type="InterPro" id="IPR056230">
    <property type="entry name" value="TMEM62_C"/>
</dbReference>
<gene>
    <name evidence="6" type="primary">LOC108559415</name>
</gene>
<organism evidence="5 6">
    <name type="scientific">Nicrophorus vespilloides</name>
    <name type="common">Boreal carrion beetle</name>
    <dbReference type="NCBI Taxonomy" id="110193"/>
    <lineage>
        <taxon>Eukaryota</taxon>
        <taxon>Metazoa</taxon>
        <taxon>Ecdysozoa</taxon>
        <taxon>Arthropoda</taxon>
        <taxon>Hexapoda</taxon>
        <taxon>Insecta</taxon>
        <taxon>Pterygota</taxon>
        <taxon>Neoptera</taxon>
        <taxon>Endopterygota</taxon>
        <taxon>Coleoptera</taxon>
        <taxon>Polyphaga</taxon>
        <taxon>Staphyliniformia</taxon>
        <taxon>Silphidae</taxon>
        <taxon>Nicrophorinae</taxon>
        <taxon>Nicrophorus</taxon>
    </lineage>
</organism>
<accession>A0ABM1MC87</accession>